<reference evidence="5 6" key="2">
    <citation type="journal article" date="2017" name="Nature">
        <title>The Apostasia genome and the evolution of orchids.</title>
        <authorList>
            <person name="Zhang G.Q."/>
            <person name="Liu K.W."/>
            <person name="Li Z."/>
            <person name="Lohaus R."/>
            <person name="Hsiao Y.Y."/>
            <person name="Niu S.C."/>
            <person name="Wang J.Y."/>
            <person name="Lin Y.C."/>
            <person name="Xu Q."/>
            <person name="Chen L.J."/>
            <person name="Yoshida K."/>
            <person name="Fujiwara S."/>
            <person name="Wang Z.W."/>
            <person name="Zhang Y.Q."/>
            <person name="Mitsuda N."/>
            <person name="Wang M."/>
            <person name="Liu G.H."/>
            <person name="Pecoraro L."/>
            <person name="Huang H.X."/>
            <person name="Xiao X.J."/>
            <person name="Lin M."/>
            <person name="Wu X.Y."/>
            <person name="Wu W.L."/>
            <person name="Chen Y.Y."/>
            <person name="Chang S.B."/>
            <person name="Sakamoto S."/>
            <person name="Ohme-Takagi M."/>
            <person name="Yagi M."/>
            <person name="Zeng S.J."/>
            <person name="Shen C.Y."/>
            <person name="Yeh C.M."/>
            <person name="Luo Y.B."/>
            <person name="Tsai W.C."/>
            <person name="Van de Peer Y."/>
            <person name="Liu Z.J."/>
        </authorList>
    </citation>
    <scope>NUCLEOTIDE SEQUENCE [LARGE SCALE GENOMIC DNA]</scope>
    <source>
        <tissue evidence="5">The whole plant</tissue>
    </source>
</reference>
<dbReference type="InterPro" id="IPR011989">
    <property type="entry name" value="ARM-like"/>
</dbReference>
<dbReference type="GO" id="GO:0005737">
    <property type="term" value="C:cytoplasm"/>
    <property type="evidence" value="ECO:0007669"/>
    <property type="project" value="TreeGrafter"/>
</dbReference>
<evidence type="ECO:0000256" key="3">
    <source>
        <dbReference type="PROSITE-ProRule" id="PRU00317"/>
    </source>
</evidence>
<keyword evidence="1" id="KW-0677">Repeat</keyword>
<dbReference type="SUPFAM" id="SSF48371">
    <property type="entry name" value="ARM repeat"/>
    <property type="match status" value="1"/>
</dbReference>
<feature type="domain" description="PUM-HD" evidence="4">
    <location>
        <begin position="303"/>
        <end position="704"/>
    </location>
</feature>
<evidence type="ECO:0000313" key="6">
    <source>
        <dbReference type="Proteomes" id="UP000233837"/>
    </source>
</evidence>
<feature type="repeat" description="Pumilio" evidence="3">
    <location>
        <begin position="490"/>
        <end position="525"/>
    </location>
</feature>
<dbReference type="InterPro" id="IPR016024">
    <property type="entry name" value="ARM-type_fold"/>
</dbReference>
<sequence>MEGGIAEEDCDEYDKLLGGKIPNTSYGNSLTVHHRLIVPFQGLDIISLELEKESPCRKDTKLFSPRSKSLNLYKSPLPATQQENMSIYPDDKKLQEKGTNCKISEMIAGQDNSNLPDDNSLTMSFDEMRIKENIAMILSSSTPANQNSSEITCLPNGQSANHLSKSLFGYDMLDMNFPPLSRTVNGVTLPSIELESQSPILQRTGFVNLSYGNDCRRNPKLFKPDGYEPKPISEIVFGSFSERYVQFNSQYLYAENLQNYSPEAIQVQKIMNLGMRPLNGNKVHQCVEFPIPRRFEQCYQNPYMNASVLDYKSNQLNYCQYQHWGSSGRVENSSSSHGEKLLSSNGSTCSVKDFHGQQIFDRVVKKSFPEKILRRSHGADTVAIPRPNPLTTDQSLHLNEKNVRLSDCHTHQPCCLSNGFLRLDNQNHRYSPPVGFDPRLSLQPMQIKYNSVDDVIGRVYLMAKNQHGCRFLQKKLTQCSQEDIDEILFEIICHIVELITHPFGNYFVQKLLELCNEVQMTLILKVITRTTGELFRMSCDMHGFTTDDILLLSLSLPPLILFLLVVECYTGEDFMSLYGEENYVVQFVLDLKDPRTIAAVLNQLKGNYEHLSMQKYGSNVVEKCLKFSGENNCVQIIEELMNSPRLRQILQDKYGNYVMQSALSESKMYRDLHVALVATIKRHDWALRNSPYGKKVLSRASFSDEKKKFVISTITFKYAFLTDILQLLFLIAARGHLV</sequence>
<organism evidence="5 6">
    <name type="scientific">Dendrobium catenatum</name>
    <dbReference type="NCBI Taxonomy" id="906689"/>
    <lineage>
        <taxon>Eukaryota</taxon>
        <taxon>Viridiplantae</taxon>
        <taxon>Streptophyta</taxon>
        <taxon>Embryophyta</taxon>
        <taxon>Tracheophyta</taxon>
        <taxon>Spermatophyta</taxon>
        <taxon>Magnoliopsida</taxon>
        <taxon>Liliopsida</taxon>
        <taxon>Asparagales</taxon>
        <taxon>Orchidaceae</taxon>
        <taxon>Epidendroideae</taxon>
        <taxon>Malaxideae</taxon>
        <taxon>Dendrobiinae</taxon>
        <taxon>Dendrobium</taxon>
    </lineage>
</organism>
<feature type="repeat" description="Pumilio" evidence="3">
    <location>
        <begin position="603"/>
        <end position="638"/>
    </location>
</feature>
<dbReference type="GO" id="GO:0003729">
    <property type="term" value="F:mRNA binding"/>
    <property type="evidence" value="ECO:0007669"/>
    <property type="project" value="TreeGrafter"/>
</dbReference>
<evidence type="ECO:0000256" key="1">
    <source>
        <dbReference type="ARBA" id="ARBA00022737"/>
    </source>
</evidence>
<keyword evidence="2" id="KW-0810">Translation regulation</keyword>
<protein>
    <submittedName>
        <fullName evidence="5">Pumilio like 7, chloroplastic</fullName>
    </submittedName>
</protein>
<dbReference type="Gene3D" id="1.25.10.10">
    <property type="entry name" value="Leucine-rich Repeat Variant"/>
    <property type="match status" value="2"/>
</dbReference>
<proteinExistence type="predicted"/>
<dbReference type="Proteomes" id="UP000233837">
    <property type="component" value="Unassembled WGS sequence"/>
</dbReference>
<dbReference type="PROSITE" id="PS50303">
    <property type="entry name" value="PUM_HD"/>
    <property type="match status" value="1"/>
</dbReference>
<dbReference type="EMBL" id="KZ504159">
    <property type="protein sequence ID" value="PKU59104.1"/>
    <property type="molecule type" value="Genomic_DNA"/>
</dbReference>
<dbReference type="InterPro" id="IPR001313">
    <property type="entry name" value="Pumilio_RNA-bd_rpt"/>
</dbReference>
<accession>A0A2I0V6S2</accession>
<reference evidence="5 6" key="1">
    <citation type="journal article" date="2016" name="Sci. Rep.">
        <title>The Dendrobium catenatum Lindl. genome sequence provides insights into polysaccharide synthase, floral development and adaptive evolution.</title>
        <authorList>
            <person name="Zhang G.Q."/>
            <person name="Xu Q."/>
            <person name="Bian C."/>
            <person name="Tsai W.C."/>
            <person name="Yeh C.M."/>
            <person name="Liu K.W."/>
            <person name="Yoshida K."/>
            <person name="Zhang L.S."/>
            <person name="Chang S.B."/>
            <person name="Chen F."/>
            <person name="Shi Y."/>
            <person name="Su Y.Y."/>
            <person name="Zhang Y.Q."/>
            <person name="Chen L.J."/>
            <person name="Yin Y."/>
            <person name="Lin M."/>
            <person name="Huang H."/>
            <person name="Deng H."/>
            <person name="Wang Z.W."/>
            <person name="Zhu S.L."/>
            <person name="Zhao X."/>
            <person name="Deng C."/>
            <person name="Niu S.C."/>
            <person name="Huang J."/>
            <person name="Wang M."/>
            <person name="Liu G.H."/>
            <person name="Yang H.J."/>
            <person name="Xiao X.J."/>
            <person name="Hsiao Y.Y."/>
            <person name="Wu W.L."/>
            <person name="Chen Y.Y."/>
            <person name="Mitsuda N."/>
            <person name="Ohme-Takagi M."/>
            <person name="Luo Y.B."/>
            <person name="Van de Peer Y."/>
            <person name="Liu Z.J."/>
        </authorList>
    </citation>
    <scope>NUCLEOTIDE SEQUENCE [LARGE SCALE GENOMIC DNA]</scope>
    <source>
        <tissue evidence="5">The whole plant</tissue>
    </source>
</reference>
<dbReference type="STRING" id="906689.A0A2I0V6S2"/>
<dbReference type="Pfam" id="PF00806">
    <property type="entry name" value="PUF"/>
    <property type="match status" value="4"/>
</dbReference>
<dbReference type="InterPro" id="IPR033133">
    <property type="entry name" value="PUM-HD"/>
</dbReference>
<keyword evidence="6" id="KW-1185">Reference proteome</keyword>
<dbReference type="AlphaFoldDB" id="A0A2I0V6S2"/>
<evidence type="ECO:0000256" key="2">
    <source>
        <dbReference type="ARBA" id="ARBA00022845"/>
    </source>
</evidence>
<evidence type="ECO:0000313" key="5">
    <source>
        <dbReference type="EMBL" id="PKU59104.1"/>
    </source>
</evidence>
<gene>
    <name evidence="5" type="primary">APUM7</name>
    <name evidence="5" type="ORF">MA16_Dca014846</name>
</gene>
<feature type="repeat" description="Pumilio" evidence="3">
    <location>
        <begin position="639"/>
        <end position="678"/>
    </location>
</feature>
<name>A0A2I0V6S2_9ASPA</name>
<dbReference type="GO" id="GO:0006417">
    <property type="term" value="P:regulation of translation"/>
    <property type="evidence" value="ECO:0007669"/>
    <property type="project" value="UniProtKB-KW"/>
</dbReference>
<dbReference type="SMART" id="SM00025">
    <property type="entry name" value="Pumilio"/>
    <property type="match status" value="4"/>
</dbReference>
<dbReference type="PANTHER" id="PTHR12537">
    <property type="entry name" value="RNA BINDING PROTEIN PUMILIO-RELATED"/>
    <property type="match status" value="1"/>
</dbReference>
<dbReference type="PROSITE" id="PS50302">
    <property type="entry name" value="PUM"/>
    <property type="match status" value="4"/>
</dbReference>
<evidence type="ECO:0000259" key="4">
    <source>
        <dbReference type="PROSITE" id="PS50303"/>
    </source>
</evidence>
<dbReference type="PANTHER" id="PTHR12537:SF147">
    <property type="entry name" value="PUMILIO HOMOLOG 12"/>
    <property type="match status" value="1"/>
</dbReference>
<feature type="repeat" description="Pumilio" evidence="3">
    <location>
        <begin position="454"/>
        <end position="489"/>
    </location>
</feature>